<accession>A0ABN1UP44</accession>
<sequence>MFCDRCGRPILPGQTYTTHSVETGTGAAPPVHLHKTPCGQERGTAPDRTSGPRR</sequence>
<organism evidence="2 3">
    <name type="scientific">Streptomyces hebeiensis</name>
    <dbReference type="NCBI Taxonomy" id="229486"/>
    <lineage>
        <taxon>Bacteria</taxon>
        <taxon>Bacillati</taxon>
        <taxon>Actinomycetota</taxon>
        <taxon>Actinomycetes</taxon>
        <taxon>Kitasatosporales</taxon>
        <taxon>Streptomycetaceae</taxon>
        <taxon>Streptomyces</taxon>
    </lineage>
</organism>
<evidence type="ECO:0000313" key="3">
    <source>
        <dbReference type="Proteomes" id="UP001501371"/>
    </source>
</evidence>
<evidence type="ECO:0008006" key="4">
    <source>
        <dbReference type="Google" id="ProtNLM"/>
    </source>
</evidence>
<feature type="compositionally biased region" description="Polar residues" evidence="1">
    <location>
        <begin position="14"/>
        <end position="23"/>
    </location>
</feature>
<evidence type="ECO:0000256" key="1">
    <source>
        <dbReference type="SAM" id="MobiDB-lite"/>
    </source>
</evidence>
<reference evidence="2 3" key="1">
    <citation type="journal article" date="2019" name="Int. J. Syst. Evol. Microbiol.">
        <title>The Global Catalogue of Microorganisms (GCM) 10K type strain sequencing project: providing services to taxonomists for standard genome sequencing and annotation.</title>
        <authorList>
            <consortium name="The Broad Institute Genomics Platform"/>
            <consortium name="The Broad Institute Genome Sequencing Center for Infectious Disease"/>
            <person name="Wu L."/>
            <person name="Ma J."/>
        </authorList>
    </citation>
    <scope>NUCLEOTIDE SEQUENCE [LARGE SCALE GENOMIC DNA]</scope>
    <source>
        <strain evidence="2 3">JCM 12696</strain>
    </source>
</reference>
<comment type="caution">
    <text evidence="2">The sequence shown here is derived from an EMBL/GenBank/DDBJ whole genome shotgun (WGS) entry which is preliminary data.</text>
</comment>
<keyword evidence="3" id="KW-1185">Reference proteome</keyword>
<dbReference type="Proteomes" id="UP001501371">
    <property type="component" value="Unassembled WGS sequence"/>
</dbReference>
<name>A0ABN1UP44_9ACTN</name>
<dbReference type="EMBL" id="BAAAKV010000011">
    <property type="protein sequence ID" value="GAA1161205.1"/>
    <property type="molecule type" value="Genomic_DNA"/>
</dbReference>
<feature type="region of interest" description="Disordered" evidence="1">
    <location>
        <begin position="14"/>
        <end position="54"/>
    </location>
</feature>
<proteinExistence type="predicted"/>
<evidence type="ECO:0000313" key="2">
    <source>
        <dbReference type="EMBL" id="GAA1161205.1"/>
    </source>
</evidence>
<gene>
    <name evidence="2" type="ORF">GCM10009654_17090</name>
</gene>
<protein>
    <recommendedName>
        <fullName evidence="4">HNH endonuclease</fullName>
    </recommendedName>
</protein>